<dbReference type="OrthoDB" id="39287at10239"/>
<keyword evidence="2" id="KW-1185">Reference proteome</keyword>
<dbReference type="KEGG" id="vg:15926751"/>
<dbReference type="GeneID" id="15926751"/>
<evidence type="ECO:0000313" key="2">
    <source>
        <dbReference type="Proteomes" id="UP000201461"/>
    </source>
</evidence>
<proteinExistence type="predicted"/>
<gene>
    <name evidence="1" type="ORF">VPFG_00298</name>
</gene>
<dbReference type="Proteomes" id="UP000201461">
    <property type="component" value="Segment"/>
</dbReference>
<sequence>MKQRIVECKDWNGRIYYRMQFKTWYFPFWRYIKRDNGYGGEYIVERDTPEELVQFLKLKHIKERDKKRVTTGVYDDNL</sequence>
<organism evidence="1 2">
    <name type="scientific">Vibrio phage nt-1</name>
    <dbReference type="NCBI Taxonomy" id="115992"/>
    <lineage>
        <taxon>Viruses</taxon>
        <taxon>Duplodnaviria</taxon>
        <taxon>Heunggongvirae</taxon>
        <taxon>Uroviricota</taxon>
        <taxon>Caudoviricetes</taxon>
        <taxon>Pantevenvirales</taxon>
        <taxon>Straboviridae</taxon>
        <taxon>Mylasvirus</taxon>
        <taxon>Mylasvirus persius</taxon>
    </lineage>
</organism>
<name>R9TJL8_9CAUD</name>
<reference evidence="1 2" key="1">
    <citation type="journal article" date="2014" name="Genome Biol. Evol.">
        <title>Composite Conserved Promoter-Terminator Motifs (PeSLs) that Mediate Modular Shuffling in the Diverse T4-Like Myoviruses.</title>
        <authorList>
            <person name="Comeau A.M."/>
            <person name="Arbiol C."/>
            <person name="Krisch H.M."/>
        </authorList>
    </citation>
    <scope>NUCLEOTIDE SEQUENCE [LARGE SCALE GENOMIC DNA]</scope>
</reference>
<dbReference type="RefSeq" id="YP_008125446.2">
    <property type="nucleotide sequence ID" value="NC_021529.2"/>
</dbReference>
<accession>R9TJL8</accession>
<dbReference type="EMBL" id="HQ317393">
    <property type="protein sequence ID" value="AGN30297.2"/>
    <property type="molecule type" value="Genomic_DNA"/>
</dbReference>
<protein>
    <submittedName>
        <fullName evidence="1">Uncharacterized protein</fullName>
    </submittedName>
</protein>
<evidence type="ECO:0000313" key="1">
    <source>
        <dbReference type="EMBL" id="AGN30297.2"/>
    </source>
</evidence>